<dbReference type="AlphaFoldDB" id="A0A1X0IJJ1"/>
<dbReference type="Proteomes" id="UP000192434">
    <property type="component" value="Unassembled WGS sequence"/>
</dbReference>
<dbReference type="RefSeq" id="WP_165757517.1">
    <property type="nucleotide sequence ID" value="NZ_MVII01000053.1"/>
</dbReference>
<accession>A0A1X0IJJ1</accession>
<name>A0A1X0IJJ1_9MYCO</name>
<dbReference type="EMBL" id="MVII01000053">
    <property type="protein sequence ID" value="ORB47934.1"/>
    <property type="molecule type" value="Genomic_DNA"/>
</dbReference>
<gene>
    <name evidence="1" type="ORF">BST43_25420</name>
</gene>
<evidence type="ECO:0000313" key="2">
    <source>
        <dbReference type="Proteomes" id="UP000192434"/>
    </source>
</evidence>
<organism evidence="1 2">
    <name type="scientific">Mycobacteroides saopaulense</name>
    <dbReference type="NCBI Taxonomy" id="1578165"/>
    <lineage>
        <taxon>Bacteria</taxon>
        <taxon>Bacillati</taxon>
        <taxon>Actinomycetota</taxon>
        <taxon>Actinomycetes</taxon>
        <taxon>Mycobacteriales</taxon>
        <taxon>Mycobacteriaceae</taxon>
        <taxon>Mycobacteroides</taxon>
    </lineage>
</organism>
<protein>
    <submittedName>
        <fullName evidence="1">Uncharacterized protein</fullName>
    </submittedName>
</protein>
<proteinExistence type="predicted"/>
<sequence>MSTAVTTPVWGSERANVRAIWSAAGEPAEWIAARTDAMLHKLQSAFGVSDWRLTGGQPWAGSPDALTQIVLGHAICELDGGDETGDPIPGEGYAFTVSGVGSRVAPRVRVAAGNAVAGRRLPTHNLVLELREMYPGALTTADGDAACVALAEVWQPGMLVLSDDPVRQLARRGNWKIGVGYRTWISNEVGEINHLVDLLTATELAGGTLISAPDDWPASRVVEAVTATLRENGLDEVPH</sequence>
<evidence type="ECO:0000313" key="1">
    <source>
        <dbReference type="EMBL" id="ORB47934.1"/>
    </source>
</evidence>
<reference evidence="1 2" key="1">
    <citation type="submission" date="2016-12" db="EMBL/GenBank/DDBJ databases">
        <title>The new phylogeny of genus Mycobacterium.</title>
        <authorList>
            <person name="Tortoli E."/>
            <person name="Trovato A."/>
            <person name="Cirillo D.M."/>
        </authorList>
    </citation>
    <scope>NUCLEOTIDE SEQUENCE [LARGE SCALE GENOMIC DNA]</scope>
    <source>
        <strain evidence="1 2">CCUG 66554</strain>
    </source>
</reference>
<comment type="caution">
    <text evidence="1">The sequence shown here is derived from an EMBL/GenBank/DDBJ whole genome shotgun (WGS) entry which is preliminary data.</text>
</comment>